<evidence type="ECO:0000256" key="4">
    <source>
        <dbReference type="SAM" id="SignalP"/>
    </source>
</evidence>
<evidence type="ECO:0000256" key="3">
    <source>
        <dbReference type="SAM" id="MobiDB-lite"/>
    </source>
</evidence>
<keyword evidence="6" id="KW-1185">Reference proteome</keyword>
<dbReference type="PROSITE" id="PS00233">
    <property type="entry name" value="CHIT_BIND_RR_1"/>
    <property type="match status" value="1"/>
</dbReference>
<accession>A0A9P0FAC5</accession>
<feature type="compositionally biased region" description="Basic and acidic residues" evidence="3">
    <location>
        <begin position="316"/>
        <end position="329"/>
    </location>
</feature>
<organism evidence="5 6">
    <name type="scientific">Brassicogethes aeneus</name>
    <name type="common">Rape pollen beetle</name>
    <name type="synonym">Meligethes aeneus</name>
    <dbReference type="NCBI Taxonomy" id="1431903"/>
    <lineage>
        <taxon>Eukaryota</taxon>
        <taxon>Metazoa</taxon>
        <taxon>Ecdysozoa</taxon>
        <taxon>Arthropoda</taxon>
        <taxon>Hexapoda</taxon>
        <taxon>Insecta</taxon>
        <taxon>Pterygota</taxon>
        <taxon>Neoptera</taxon>
        <taxon>Endopterygota</taxon>
        <taxon>Coleoptera</taxon>
        <taxon>Polyphaga</taxon>
        <taxon>Cucujiformia</taxon>
        <taxon>Nitidulidae</taxon>
        <taxon>Meligethinae</taxon>
        <taxon>Brassicogethes</taxon>
    </lineage>
</organism>
<dbReference type="Pfam" id="PF00379">
    <property type="entry name" value="Chitin_bind_4"/>
    <property type="match status" value="1"/>
</dbReference>
<dbReference type="OrthoDB" id="8194276at2759"/>
<dbReference type="GO" id="GO:0031012">
    <property type="term" value="C:extracellular matrix"/>
    <property type="evidence" value="ECO:0007669"/>
    <property type="project" value="TreeGrafter"/>
</dbReference>
<feature type="compositionally biased region" description="Basic and acidic residues" evidence="3">
    <location>
        <begin position="193"/>
        <end position="204"/>
    </location>
</feature>
<dbReference type="PANTHER" id="PTHR12236">
    <property type="entry name" value="STRUCTURAL CONTITUENT OF CUTICLE"/>
    <property type="match status" value="1"/>
</dbReference>
<dbReference type="GO" id="GO:0042302">
    <property type="term" value="F:structural constituent of cuticle"/>
    <property type="evidence" value="ECO:0007669"/>
    <property type="project" value="UniProtKB-UniRule"/>
</dbReference>
<dbReference type="PRINTS" id="PR00947">
    <property type="entry name" value="CUTICLE"/>
</dbReference>
<dbReference type="InterPro" id="IPR000618">
    <property type="entry name" value="Insect_cuticle"/>
</dbReference>
<evidence type="ECO:0000313" key="5">
    <source>
        <dbReference type="EMBL" id="CAH0545636.1"/>
    </source>
</evidence>
<feature type="region of interest" description="Disordered" evidence="3">
    <location>
        <begin position="187"/>
        <end position="212"/>
    </location>
</feature>
<feature type="chain" id="PRO_5040401449" evidence="4">
    <location>
        <begin position="25"/>
        <end position="329"/>
    </location>
</feature>
<dbReference type="PROSITE" id="PS51155">
    <property type="entry name" value="CHIT_BIND_RR_2"/>
    <property type="match status" value="1"/>
</dbReference>
<dbReference type="InterPro" id="IPR031311">
    <property type="entry name" value="CHIT_BIND_RR_consensus"/>
</dbReference>
<dbReference type="AlphaFoldDB" id="A0A9P0FAC5"/>
<protein>
    <submittedName>
        <fullName evidence="5">Uncharacterized protein</fullName>
    </submittedName>
</protein>
<sequence>MDSTKTTTPRLFLLVAIFVSSAVSFPASVPTQYQNYLSAQQLTAQYRPQAKGLTAYRPIRPAVYQTQRDREGLQTYAGQQHQVEQPIQQVLRATNVDRQIQRAAHQAAGPYYVQQVQSAQQQGQAQEAIAAAQRKLTSTTLNRQPQPVPVAQIPQQQHQQYLVQTSPQVKYRPANVPAQYRHLYRQQELQEQEQERENPEEYDHNPSYQFGFDVKDDLYTNYQNRKEQREGNKITGSYSVVDSDGFVRTVTYTADPKEGFKAEVTRQPTDIVVKIPKPDPQFQKQYLPNGQRVQYQPQVRPRYQQQHQPQEQEQPQQERQKVVYRYEQE</sequence>
<dbReference type="Proteomes" id="UP001154078">
    <property type="component" value="Chromosome 1"/>
</dbReference>
<dbReference type="InterPro" id="IPR051217">
    <property type="entry name" value="Insect_Cuticle_Struc_Prot"/>
</dbReference>
<feature type="signal peptide" evidence="4">
    <location>
        <begin position="1"/>
        <end position="24"/>
    </location>
</feature>
<keyword evidence="1 2" id="KW-0193">Cuticle</keyword>
<dbReference type="EMBL" id="OV121132">
    <property type="protein sequence ID" value="CAH0545636.1"/>
    <property type="molecule type" value="Genomic_DNA"/>
</dbReference>
<reference evidence="5" key="1">
    <citation type="submission" date="2021-12" db="EMBL/GenBank/DDBJ databases">
        <authorList>
            <person name="King R."/>
        </authorList>
    </citation>
    <scope>NUCLEOTIDE SEQUENCE</scope>
</reference>
<dbReference type="PANTHER" id="PTHR12236:SF18">
    <property type="entry name" value="CUTICULAR PROTEIN 66D"/>
    <property type="match status" value="1"/>
</dbReference>
<feature type="region of interest" description="Disordered" evidence="3">
    <location>
        <begin position="278"/>
        <end position="329"/>
    </location>
</feature>
<dbReference type="GO" id="GO:0005615">
    <property type="term" value="C:extracellular space"/>
    <property type="evidence" value="ECO:0007669"/>
    <property type="project" value="TreeGrafter"/>
</dbReference>
<feature type="compositionally biased region" description="Low complexity" evidence="3">
    <location>
        <begin position="291"/>
        <end position="315"/>
    </location>
</feature>
<evidence type="ECO:0000256" key="1">
    <source>
        <dbReference type="ARBA" id="ARBA00022460"/>
    </source>
</evidence>
<keyword evidence="4" id="KW-0732">Signal</keyword>
<gene>
    <name evidence="5" type="ORF">MELIAE_LOCUS6</name>
</gene>
<name>A0A9P0FAC5_BRAAE</name>
<proteinExistence type="predicted"/>
<evidence type="ECO:0000256" key="2">
    <source>
        <dbReference type="PROSITE-ProRule" id="PRU00497"/>
    </source>
</evidence>
<evidence type="ECO:0000313" key="6">
    <source>
        <dbReference type="Proteomes" id="UP001154078"/>
    </source>
</evidence>